<dbReference type="GO" id="GO:0005975">
    <property type="term" value="P:carbohydrate metabolic process"/>
    <property type="evidence" value="ECO:0007669"/>
    <property type="project" value="InterPro"/>
</dbReference>
<dbReference type="InterPro" id="IPR012341">
    <property type="entry name" value="6hp_glycosidase-like_sf"/>
</dbReference>
<dbReference type="EMBL" id="CP048222">
    <property type="protein sequence ID" value="QHT68178.1"/>
    <property type="molecule type" value="Genomic_DNA"/>
</dbReference>
<name>A0A6C0GJF8_9BACT</name>
<gene>
    <name evidence="3" type="ORF">GXP67_16780</name>
</gene>
<keyword evidence="2" id="KW-0413">Isomerase</keyword>
<dbReference type="RefSeq" id="WP_162444196.1">
    <property type="nucleotide sequence ID" value="NZ_CP048222.1"/>
</dbReference>
<evidence type="ECO:0000256" key="2">
    <source>
        <dbReference type="ARBA" id="ARBA00023235"/>
    </source>
</evidence>
<protein>
    <submittedName>
        <fullName evidence="3">N-acylglucosamine 2-epimerase</fullName>
    </submittedName>
</protein>
<comment type="similarity">
    <text evidence="1">Belongs to the N-acylglucosamine 2-epimerase family.</text>
</comment>
<dbReference type="KEGG" id="rhoz:GXP67_16780"/>
<dbReference type="SUPFAM" id="SSF48208">
    <property type="entry name" value="Six-hairpin glycosidases"/>
    <property type="match status" value="1"/>
</dbReference>
<dbReference type="Pfam" id="PF07221">
    <property type="entry name" value="GlcNAc_2-epim"/>
    <property type="match status" value="1"/>
</dbReference>
<accession>A0A6C0GJF8</accession>
<dbReference type="InterPro" id="IPR013783">
    <property type="entry name" value="Ig-like_fold"/>
</dbReference>
<proteinExistence type="inferred from homology"/>
<reference evidence="3 4" key="1">
    <citation type="submission" date="2020-01" db="EMBL/GenBank/DDBJ databases">
        <authorList>
            <person name="Kim M.K."/>
        </authorList>
    </citation>
    <scope>NUCLEOTIDE SEQUENCE [LARGE SCALE GENOMIC DNA]</scope>
    <source>
        <strain evidence="3 4">172606-1</strain>
    </source>
</reference>
<dbReference type="Gene3D" id="2.60.40.10">
    <property type="entry name" value="Immunoglobulins"/>
    <property type="match status" value="1"/>
</dbReference>
<dbReference type="Gene3D" id="1.50.10.10">
    <property type="match status" value="1"/>
</dbReference>
<dbReference type="GO" id="GO:0016853">
    <property type="term" value="F:isomerase activity"/>
    <property type="evidence" value="ECO:0007669"/>
    <property type="project" value="UniProtKB-KW"/>
</dbReference>
<keyword evidence="4" id="KW-1185">Reference proteome</keyword>
<dbReference type="Proteomes" id="UP000480178">
    <property type="component" value="Chromosome"/>
</dbReference>
<evidence type="ECO:0000256" key="1">
    <source>
        <dbReference type="ARBA" id="ARBA00008558"/>
    </source>
</evidence>
<dbReference type="InterPro" id="IPR008928">
    <property type="entry name" value="6-hairpin_glycosidase_sf"/>
</dbReference>
<dbReference type="InterPro" id="IPR010819">
    <property type="entry name" value="AGE/CE"/>
</dbReference>
<sequence>MPVSTLISFLLVALATFYPLHPEFNRATIANEMEQSLQRDLLTKFFPAVIDEEKGGFLTTFTYDWKLTGPQDKMIVTQARHTWTPAKAALFYPGNQEYRTAARHGYAYLRNVLWDKYHGGFYTWVSRDGKPKDDEPKTAYGNAFGIYALAAYYQLSGDTATLNLAKQAFLWLEKHSHDPKAKGYFQHLTREGKPILKRSATNPEVGYKDQNSSIHLLEAFTELYSVWPDNLLRVRLQEMLMLIRDRIVTPKGYLTLFLTPEWKPVSYRDSSETARKANHRLDHVSFGHDVETAYLLLEASHTLGLKHDEVTMKIAKKMVDHALQNGWDNQAGGFYDQGYYYKGSDKIAIIHDAKNWWTQAEALNTLLLMADTYPNDKQQYYDKFTKQWEYVKKYLLDSKYGGWYAGGIDKEPDQAKGNKGHAWKACYHESRSLMNCLLRLNPDKQAPSAPTGLTISTNNSQAVVKWKASTDNRQVIGYDIYLGGKKIGFTPLAQFALSASDASKKNDLYVIAKDLSGNETVSQAITRE</sequence>
<organism evidence="3 4">
    <name type="scientific">Rhodocytophaga rosea</name>
    <dbReference type="NCBI Taxonomy" id="2704465"/>
    <lineage>
        <taxon>Bacteria</taxon>
        <taxon>Pseudomonadati</taxon>
        <taxon>Bacteroidota</taxon>
        <taxon>Cytophagia</taxon>
        <taxon>Cytophagales</taxon>
        <taxon>Rhodocytophagaceae</taxon>
        <taxon>Rhodocytophaga</taxon>
    </lineage>
</organism>
<evidence type="ECO:0000313" key="3">
    <source>
        <dbReference type="EMBL" id="QHT68178.1"/>
    </source>
</evidence>
<dbReference type="AlphaFoldDB" id="A0A6C0GJF8"/>
<evidence type="ECO:0000313" key="4">
    <source>
        <dbReference type="Proteomes" id="UP000480178"/>
    </source>
</evidence>
<dbReference type="PANTHER" id="PTHR15108">
    <property type="entry name" value="N-ACYLGLUCOSAMINE-2-EPIMERASE"/>
    <property type="match status" value="1"/>
</dbReference>